<evidence type="ECO:0000313" key="8">
    <source>
        <dbReference type="Proteomes" id="UP001177592"/>
    </source>
</evidence>
<dbReference type="Proteomes" id="UP001177592">
    <property type="component" value="Chromosome"/>
</dbReference>
<name>D2TXX8_9GAMM</name>
<evidence type="ECO:0000313" key="7">
    <source>
        <dbReference type="Proteomes" id="UP000295134"/>
    </source>
</evidence>
<dbReference type="GO" id="GO:0016787">
    <property type="term" value="F:hydrolase activity"/>
    <property type="evidence" value="ECO:0007669"/>
    <property type="project" value="UniProtKB-KW"/>
</dbReference>
<evidence type="ECO:0000313" key="4">
    <source>
        <dbReference type="EMBL" id="QBY43274.1"/>
    </source>
</evidence>
<dbReference type="EMBL" id="FN545178">
    <property type="protein sequence ID" value="CBA72258.1"/>
    <property type="molecule type" value="Genomic_DNA"/>
</dbReference>
<dbReference type="SUPFAM" id="SSF51126">
    <property type="entry name" value="Pectin lyase-like"/>
    <property type="match status" value="1"/>
</dbReference>
<dbReference type="Proteomes" id="UP000295134">
    <property type="component" value="Chromosome"/>
</dbReference>
<dbReference type="AlphaFoldDB" id="D2TXX8"/>
<dbReference type="KEGG" id="ans:ArsFIN_18410"/>
<feature type="signal peptide" evidence="1">
    <location>
        <begin position="1"/>
        <end position="23"/>
    </location>
</feature>
<dbReference type="Pfam" id="PF05860">
    <property type="entry name" value="TPS"/>
    <property type="match status" value="1"/>
</dbReference>
<evidence type="ECO:0000259" key="2">
    <source>
        <dbReference type="SMART" id="SM00912"/>
    </source>
</evidence>
<keyword evidence="1" id="KW-0732">Signal</keyword>
<evidence type="ECO:0000313" key="5">
    <source>
        <dbReference type="EMBL" id="WGM02980.1"/>
    </source>
</evidence>
<sequence length="368" mass="40391">MHKKNNFAYSLLVLSLLSTPTLATNKGIRYNGIIIDSLSEKNKSNKLIISNQGEVNIDINVPDNNGVSHNQFLRFNTRKGITVQLNNDSKQNKNMLTLGSQSAKLIINQVNSTEKTNLHGLLEIKGSPAKIVIVNPNGISCNNCQFSNTTGVDLVAGKMNYANKKISYQTDKGKIIFTGLGIWGNGRSSIDEKSKFLSNLTVYAGNVRFNNGAKVNVAKQFYVIGNVKTKIDAFNNYSNRRSLGLAGEKTTFTLEKNSQIHANQLRIFTSEGTYLNNNGAITVAANKEDIGDLSIKADHIANKHIIAAYGTIENNKNIIPSSINITTKHLINHQDAGIKASEGIVTLETYKGKGYFDINIKKVFPKIN</sequence>
<reference evidence="4 7" key="2">
    <citation type="submission" date="2019-03" db="EMBL/GenBank/DDBJ databases">
        <title>Long-read sequencing reveals hyperdense prophage content in a complex bacterial symbiont genome.</title>
        <authorList>
            <person name="Frost C.L."/>
            <person name="Siozios S."/>
            <person name="Nadal-Jimenez P."/>
            <person name="Brockhurst M.A."/>
            <person name="King K.C."/>
            <person name="Darby A.C."/>
            <person name="Hurst G.D.D."/>
        </authorList>
    </citation>
    <scope>NUCLEOTIDE SEQUENCE [LARGE SCALE GENOMIC DNA]</scope>
    <source>
        <strain evidence="4 7">FIN</strain>
    </source>
</reference>
<feature type="chain" id="PRO_5044729569" evidence="1">
    <location>
        <begin position="24"/>
        <end position="368"/>
    </location>
</feature>
<dbReference type="Gene3D" id="2.160.20.10">
    <property type="entry name" value="Single-stranded right-handed beta-helix, Pectin lyase-like"/>
    <property type="match status" value="1"/>
</dbReference>
<dbReference type="EC" id="3.1.-.-" evidence="4"/>
<evidence type="ECO:0000313" key="3">
    <source>
        <dbReference type="EMBL" id="CBA72258.1"/>
    </source>
</evidence>
<dbReference type="RefSeq" id="WP_026822544.1">
    <property type="nucleotide sequence ID" value="NZ_CP038613.1"/>
</dbReference>
<accession>D2TXX8</accession>
<dbReference type="SMART" id="SM00912">
    <property type="entry name" value="Haemagg_act"/>
    <property type="match status" value="1"/>
</dbReference>
<keyword evidence="8" id="KW-1185">Reference proteome</keyword>
<dbReference type="InterPro" id="IPR011050">
    <property type="entry name" value="Pectin_lyase_fold/virulence"/>
</dbReference>
<keyword evidence="4" id="KW-0255">Endonuclease</keyword>
<gene>
    <name evidence="4" type="primary">cdiA_5</name>
    <name evidence="3" type="ORF">ARN_09780</name>
    <name evidence="4" type="ORF">ArsFIN_18410</name>
    <name evidence="5" type="ORF">QE210_07910</name>
    <name evidence="6" type="ORF">QE258_08545</name>
</gene>
<reference evidence="3" key="1">
    <citation type="journal article" date="2010" name="Insect Mol. Biol.">
        <title>The draft genome sequence of Arsenophonus nasoniae, son-killer bacterium of Nasonia vitripennis, reveals genes associated with virulence and symbiosis.</title>
        <authorList>
            <person name="Wilkes T."/>
            <person name="Darby A.C."/>
            <person name="Choi J."/>
            <person name="Colborne J.K."/>
            <person name="Werren J.H."/>
            <person name="Hurst G.D.D."/>
        </authorList>
    </citation>
    <scope>NUCLEOTIDE SEQUENCE</scope>
</reference>
<dbReference type="GeneID" id="96876968"/>
<evidence type="ECO:0000313" key="6">
    <source>
        <dbReference type="EMBL" id="WGM07288.1"/>
    </source>
</evidence>
<dbReference type="InterPro" id="IPR012334">
    <property type="entry name" value="Pectin_lyas_fold"/>
</dbReference>
<organism evidence="3">
    <name type="scientific">Arsenophonus nasoniae</name>
    <name type="common">son-killer infecting Nasonia vitripennis</name>
    <dbReference type="NCBI Taxonomy" id="638"/>
    <lineage>
        <taxon>Bacteria</taxon>
        <taxon>Pseudomonadati</taxon>
        <taxon>Pseudomonadota</taxon>
        <taxon>Gammaproteobacteria</taxon>
        <taxon>Enterobacterales</taxon>
        <taxon>Morganellaceae</taxon>
        <taxon>Arsenophonus</taxon>
    </lineage>
</organism>
<dbReference type="GO" id="GO:0004519">
    <property type="term" value="F:endonuclease activity"/>
    <property type="evidence" value="ECO:0007669"/>
    <property type="project" value="UniProtKB-KW"/>
</dbReference>
<feature type="domain" description="Filamentous haemagglutinin FhaB/tRNA nuclease CdiA-like TPS" evidence="2">
    <location>
        <begin position="51"/>
        <end position="164"/>
    </location>
</feature>
<dbReference type="EMBL" id="CP038613">
    <property type="protein sequence ID" value="QBY43274.1"/>
    <property type="molecule type" value="Genomic_DNA"/>
</dbReference>
<protein>
    <submittedName>
        <fullName evidence="4">16S rRNA endonuclease CdiA</fullName>
        <ecNumber evidence="4">3.1.-.-</ecNumber>
    </submittedName>
    <submittedName>
        <fullName evidence="3 5">Filamentous hemagglutinin</fullName>
    </submittedName>
</protein>
<proteinExistence type="predicted"/>
<dbReference type="EMBL" id="CP123523">
    <property type="protein sequence ID" value="WGM07288.1"/>
    <property type="molecule type" value="Genomic_DNA"/>
</dbReference>
<dbReference type="EMBL" id="CP123504">
    <property type="protein sequence ID" value="WGM02980.1"/>
    <property type="molecule type" value="Genomic_DNA"/>
</dbReference>
<evidence type="ECO:0000256" key="1">
    <source>
        <dbReference type="SAM" id="SignalP"/>
    </source>
</evidence>
<reference evidence="5" key="3">
    <citation type="submission" date="2023-04" db="EMBL/GenBank/DDBJ databases">
        <title>Genome dynamics across the evolutionary transition to endosymbiosis.</title>
        <authorList>
            <person name="Siozios S."/>
            <person name="Nadal-Jimenez P."/>
            <person name="Azagi T."/>
            <person name="Sprong H."/>
            <person name="Frost C.L."/>
            <person name="Parratt S.R."/>
            <person name="Taylor G."/>
            <person name="Brettell L."/>
            <person name="Lew K.C."/>
            <person name="Croft L."/>
            <person name="King K.C."/>
            <person name="Brockhurst M.A."/>
            <person name="Hypsa V."/>
            <person name="Novakova E."/>
            <person name="Darby A.C."/>
            <person name="Hurst G.D.D."/>
        </authorList>
    </citation>
    <scope>NUCLEOTIDE SEQUENCE</scope>
    <source>
        <strain evidence="6">ANv_CAN</strain>
        <strain evidence="5">APv</strain>
    </source>
</reference>
<keyword evidence="4" id="KW-0378">Hydrolase</keyword>
<dbReference type="InterPro" id="IPR008638">
    <property type="entry name" value="FhaB/CdiA-like_TPS"/>
</dbReference>
<keyword evidence="4" id="KW-0540">Nuclease</keyword>
<dbReference type="NCBIfam" id="TIGR01901">
    <property type="entry name" value="adhes_NPXG"/>
    <property type="match status" value="1"/>
</dbReference>
<dbReference type="Proteomes" id="UP001177595">
    <property type="component" value="Chromosome"/>
</dbReference>